<dbReference type="PRINTS" id="PR00328">
    <property type="entry name" value="SAR1GTPBP"/>
</dbReference>
<dbReference type="Gene3D" id="3.40.50.300">
    <property type="entry name" value="P-loop containing nucleotide triphosphate hydrolases"/>
    <property type="match status" value="1"/>
</dbReference>
<evidence type="ECO:0000313" key="7">
    <source>
        <dbReference type="EMBL" id="CAF0830207.1"/>
    </source>
</evidence>
<keyword evidence="3 4" id="KW-0342">GTP-binding</keyword>
<evidence type="ECO:0000313" key="10">
    <source>
        <dbReference type="Proteomes" id="UP000663852"/>
    </source>
</evidence>
<dbReference type="InterPro" id="IPR006689">
    <property type="entry name" value="Small_GTPase_ARF/SAR"/>
</dbReference>
<dbReference type="GO" id="GO:0046872">
    <property type="term" value="F:metal ion binding"/>
    <property type="evidence" value="ECO:0007669"/>
    <property type="project" value="UniProtKB-KW"/>
</dbReference>
<dbReference type="GO" id="GO:0030010">
    <property type="term" value="P:establishment of cell polarity"/>
    <property type="evidence" value="ECO:0007669"/>
    <property type="project" value="UniProtKB-ARBA"/>
</dbReference>
<proteinExistence type="inferred from homology"/>
<evidence type="ECO:0000256" key="1">
    <source>
        <dbReference type="ARBA" id="ARBA00010290"/>
    </source>
</evidence>
<feature type="binding site" evidence="4">
    <location>
        <position position="53"/>
    </location>
    <ligand>
        <name>GTP</name>
        <dbReference type="ChEBI" id="CHEBI:37565"/>
    </ligand>
</feature>
<dbReference type="EMBL" id="CAJNOR010004741">
    <property type="protein sequence ID" value="CAF1524378.1"/>
    <property type="molecule type" value="Genomic_DNA"/>
</dbReference>
<feature type="binding site" evidence="4">
    <location>
        <begin position="7"/>
        <end position="14"/>
    </location>
    <ligand>
        <name>GTP</name>
        <dbReference type="ChEBI" id="CHEBI:37565"/>
    </ligand>
</feature>
<dbReference type="InterPro" id="IPR005225">
    <property type="entry name" value="Small_GTP-bd"/>
</dbReference>
<dbReference type="PANTHER" id="PTHR11711">
    <property type="entry name" value="ADP RIBOSYLATION FACTOR-RELATED"/>
    <property type="match status" value="1"/>
</dbReference>
<accession>A0A813UZF1</accession>
<keyword evidence="2 4" id="KW-0547">Nucleotide-binding</keyword>
<keyword evidence="5" id="KW-0460">Magnesium</keyword>
<dbReference type="InterPro" id="IPR024156">
    <property type="entry name" value="Small_GTPase_ARF"/>
</dbReference>
<dbReference type="SMART" id="SM00177">
    <property type="entry name" value="ARF"/>
    <property type="match status" value="1"/>
</dbReference>
<dbReference type="FunFam" id="3.40.50.300:FF:000412">
    <property type="entry name" value="ADP-ribosylation factor 1"/>
    <property type="match status" value="1"/>
</dbReference>
<dbReference type="GO" id="GO:0003924">
    <property type="term" value="F:GTPase activity"/>
    <property type="evidence" value="ECO:0007669"/>
    <property type="project" value="InterPro"/>
</dbReference>
<comment type="similarity">
    <text evidence="1 6">Belongs to the small GTPase superfamily. Arf family.</text>
</comment>
<dbReference type="Pfam" id="PF00025">
    <property type="entry name" value="Arf"/>
    <property type="match status" value="1"/>
</dbReference>
<gene>
    <name evidence="7" type="ORF">EDS130_LOCUS6297</name>
    <name evidence="8" type="ORF">XAT740_LOCUS41007</name>
</gene>
<comment type="caution">
    <text evidence="7">The sequence shown here is derived from an EMBL/GenBank/DDBJ whole genome shotgun (WGS) entry which is preliminary data.</text>
</comment>
<keyword evidence="9" id="KW-1185">Reference proteome</keyword>
<protein>
    <submittedName>
        <fullName evidence="7">Uncharacterized protein</fullName>
    </submittedName>
</protein>
<sequence length="203" mass="23044">MRLLLSGLDAAGKTTMLYAAKLGEVVTTIPTIGFNVETVLYKNIQIVSWDVGGRDKIRALWRHYYQDTSGIAFVVDSNDRERIDEARVQLHEIANEDLLREVPVLIFANKQDLPNALSVKELEEKLDVAKFDKSQRKWFIQPTIAIQKKGIQEGFQWMAETLNPKADLKAPITETMMDSVTMKDDLLSIWKSSGLKTLTSKFI</sequence>
<dbReference type="EMBL" id="CAJNOJ010000018">
    <property type="protein sequence ID" value="CAF0830207.1"/>
    <property type="molecule type" value="Genomic_DNA"/>
</dbReference>
<feature type="binding site" evidence="4">
    <location>
        <begin position="109"/>
        <end position="112"/>
    </location>
    <ligand>
        <name>GTP</name>
        <dbReference type="ChEBI" id="CHEBI:37565"/>
    </ligand>
</feature>
<dbReference type="Proteomes" id="UP000663852">
    <property type="component" value="Unassembled WGS sequence"/>
</dbReference>
<evidence type="ECO:0000256" key="5">
    <source>
        <dbReference type="PIRSR" id="PIRSR606689-2"/>
    </source>
</evidence>
<reference evidence="7" key="1">
    <citation type="submission" date="2021-02" db="EMBL/GenBank/DDBJ databases">
        <authorList>
            <person name="Nowell W R."/>
        </authorList>
    </citation>
    <scope>NUCLEOTIDE SEQUENCE</scope>
</reference>
<dbReference type="AlphaFoldDB" id="A0A813UZF1"/>
<evidence type="ECO:0000256" key="6">
    <source>
        <dbReference type="RuleBase" id="RU003925"/>
    </source>
</evidence>
<dbReference type="InterPro" id="IPR027417">
    <property type="entry name" value="P-loop_NTPase"/>
</dbReference>
<dbReference type="Proteomes" id="UP000663828">
    <property type="component" value="Unassembled WGS sequence"/>
</dbReference>
<dbReference type="SMART" id="SM00178">
    <property type="entry name" value="SAR"/>
    <property type="match status" value="1"/>
</dbReference>
<keyword evidence="5" id="KW-0479">Metal-binding</keyword>
<dbReference type="OrthoDB" id="9999535at2759"/>
<dbReference type="PROSITE" id="PS51417">
    <property type="entry name" value="ARF"/>
    <property type="match status" value="1"/>
</dbReference>
<dbReference type="GO" id="GO:0005525">
    <property type="term" value="F:GTP binding"/>
    <property type="evidence" value="ECO:0007669"/>
    <property type="project" value="UniProtKB-KW"/>
</dbReference>
<dbReference type="SUPFAM" id="SSF52540">
    <property type="entry name" value="P-loop containing nucleoside triphosphate hydrolases"/>
    <property type="match status" value="1"/>
</dbReference>
<name>A0A813UZF1_ADIRI</name>
<feature type="binding site" evidence="5">
    <location>
        <position position="14"/>
    </location>
    <ligand>
        <name>Mg(2+)</name>
        <dbReference type="ChEBI" id="CHEBI:18420"/>
    </ligand>
</feature>
<dbReference type="CDD" id="cd00878">
    <property type="entry name" value="Arf_Arl"/>
    <property type="match status" value="1"/>
</dbReference>
<evidence type="ECO:0000313" key="9">
    <source>
        <dbReference type="Proteomes" id="UP000663828"/>
    </source>
</evidence>
<evidence type="ECO:0000256" key="3">
    <source>
        <dbReference type="ARBA" id="ARBA00023134"/>
    </source>
</evidence>
<evidence type="ECO:0000256" key="4">
    <source>
        <dbReference type="PIRSR" id="PIRSR606689-1"/>
    </source>
</evidence>
<feature type="binding site" evidence="5">
    <location>
        <position position="31"/>
    </location>
    <ligand>
        <name>Mg(2+)</name>
        <dbReference type="ChEBI" id="CHEBI:18420"/>
    </ligand>
</feature>
<dbReference type="NCBIfam" id="TIGR00231">
    <property type="entry name" value="small_GTP"/>
    <property type="match status" value="1"/>
</dbReference>
<evidence type="ECO:0000256" key="2">
    <source>
        <dbReference type="ARBA" id="ARBA00022741"/>
    </source>
</evidence>
<evidence type="ECO:0000313" key="8">
    <source>
        <dbReference type="EMBL" id="CAF1524378.1"/>
    </source>
</evidence>
<organism evidence="7 10">
    <name type="scientific">Adineta ricciae</name>
    <name type="common">Rotifer</name>
    <dbReference type="NCBI Taxonomy" id="249248"/>
    <lineage>
        <taxon>Eukaryota</taxon>
        <taxon>Metazoa</taxon>
        <taxon>Spiralia</taxon>
        <taxon>Gnathifera</taxon>
        <taxon>Rotifera</taxon>
        <taxon>Eurotatoria</taxon>
        <taxon>Bdelloidea</taxon>
        <taxon>Adinetida</taxon>
        <taxon>Adinetidae</taxon>
        <taxon>Adineta</taxon>
    </lineage>
</organism>